<organism evidence="2 3">
    <name type="scientific">Talaromyces marneffei (strain ATCC 18224 / CBS 334.59 / QM 7333)</name>
    <name type="common">Penicillium marneffei</name>
    <dbReference type="NCBI Taxonomy" id="441960"/>
    <lineage>
        <taxon>Eukaryota</taxon>
        <taxon>Fungi</taxon>
        <taxon>Dikarya</taxon>
        <taxon>Ascomycota</taxon>
        <taxon>Pezizomycotina</taxon>
        <taxon>Eurotiomycetes</taxon>
        <taxon>Eurotiomycetidae</taxon>
        <taxon>Eurotiales</taxon>
        <taxon>Trichocomaceae</taxon>
        <taxon>Talaromyces</taxon>
        <taxon>Talaromyces sect. Talaromyces</taxon>
    </lineage>
</organism>
<feature type="region of interest" description="Disordered" evidence="1">
    <location>
        <begin position="250"/>
        <end position="296"/>
    </location>
</feature>
<accession>B6QDY6</accession>
<feature type="compositionally biased region" description="Gly residues" evidence="1">
    <location>
        <begin position="584"/>
        <end position="595"/>
    </location>
</feature>
<feature type="compositionally biased region" description="Basic and acidic residues" evidence="1">
    <location>
        <begin position="522"/>
        <end position="536"/>
    </location>
</feature>
<evidence type="ECO:0008006" key="4">
    <source>
        <dbReference type="Google" id="ProtNLM"/>
    </source>
</evidence>
<gene>
    <name evidence="2" type="ORF">PMAA_078840</name>
</gene>
<feature type="region of interest" description="Disordered" evidence="1">
    <location>
        <begin position="489"/>
        <end position="595"/>
    </location>
</feature>
<keyword evidence="3" id="KW-1185">Reference proteome</keyword>
<evidence type="ECO:0000313" key="3">
    <source>
        <dbReference type="Proteomes" id="UP000001294"/>
    </source>
</evidence>
<protein>
    <recommendedName>
        <fullName evidence="4">Protein IBD2</fullName>
    </recommendedName>
</protein>
<dbReference type="EMBL" id="DS995901">
    <property type="protein sequence ID" value="EEA23857.1"/>
    <property type="molecule type" value="Genomic_DNA"/>
</dbReference>
<dbReference type="OrthoDB" id="4174342at2759"/>
<dbReference type="PhylomeDB" id="B6QDY6"/>
<name>B6QDY6_TALMQ</name>
<dbReference type="HOGENOM" id="CLU_017965_1_0_1"/>
<evidence type="ECO:0000256" key="1">
    <source>
        <dbReference type="SAM" id="MobiDB-lite"/>
    </source>
</evidence>
<feature type="region of interest" description="Disordered" evidence="1">
    <location>
        <begin position="311"/>
        <end position="420"/>
    </location>
</feature>
<evidence type="ECO:0000313" key="2">
    <source>
        <dbReference type="EMBL" id="EEA23857.1"/>
    </source>
</evidence>
<dbReference type="AlphaFoldDB" id="B6QDY6"/>
<feature type="compositionally biased region" description="Basic and acidic residues" evidence="1">
    <location>
        <begin position="100"/>
        <end position="114"/>
    </location>
</feature>
<feature type="compositionally biased region" description="Basic residues" evidence="1">
    <location>
        <begin position="496"/>
        <end position="505"/>
    </location>
</feature>
<feature type="compositionally biased region" description="Polar residues" evidence="1">
    <location>
        <begin position="318"/>
        <end position="359"/>
    </location>
</feature>
<reference evidence="3" key="1">
    <citation type="journal article" date="2015" name="Genome Announc.">
        <title>Genome sequence of the AIDS-associated pathogen Penicillium marneffei (ATCC18224) and its near taxonomic relative Talaromyces stipitatus (ATCC10500).</title>
        <authorList>
            <person name="Nierman W.C."/>
            <person name="Fedorova-Abrams N.D."/>
            <person name="Andrianopoulos A."/>
        </authorList>
    </citation>
    <scope>NUCLEOTIDE SEQUENCE [LARGE SCALE GENOMIC DNA]</scope>
    <source>
        <strain evidence="3">ATCC 18224 / CBS 334.59 / QM 7333</strain>
    </source>
</reference>
<dbReference type="VEuPathDB" id="FungiDB:PMAA_078840"/>
<feature type="compositionally biased region" description="Low complexity" evidence="1">
    <location>
        <begin position="117"/>
        <end position="135"/>
    </location>
</feature>
<sequence>MAATLKYTLVRHEDGLLIRSLALGGTYSATPDTPSPIYPDRLIRPLPKRPLRSRLSPEAAESILFPPAPPVSQLFYGSYSDHHERQDSKYLMRQHSVDPYSHDHSPDRDHRHPYENGVSEVESGDESGSVVVRRSGGFRGSSLPPSTPYTNGQAHDTLQTKSSPVGLDGYDAFENTNNKKKRKIPTSGTLSNHHSNLTTDLANIGLSGSTPGSPGGIGDSGTGTYYGSGSPATSNAGSGISGPGRGRYGRHAPRVSSGRNSLPVHPQGAWFGARPGGSRRDSTPSSHIGTGEIGSKSDQGIISTAIANAAALSPSPRGPNNVSLLDQQASRSSPTKTQFTFTCESDSSKSIAMHSTNPYPMSHPRMPNSSLHGHAPNPRDFATQGTQTSPNMGAMGGQQLPPPPAAGTPAANPGQRPKRSRDSIYALAARRRRIQQHYTNIHNPPSPEEFWMCEFCEYEAIFGEPPRALIRQYEIKDRKERRRLAEKRRLLEKAKTKGRKGKKATKNAAKQAGTQQPAHHNHAPEHASIDPPHPDDYLEEYEDDAPPMPTSAPPPPQSTANRGPIGTPNAGHSPPIEGPAQIKGGIGDGGTNRPA</sequence>
<feature type="compositionally biased region" description="Polar residues" evidence="1">
    <location>
        <begin position="148"/>
        <end position="163"/>
    </location>
</feature>
<proteinExistence type="predicted"/>
<feature type="region of interest" description="Disordered" evidence="1">
    <location>
        <begin position="97"/>
        <end position="169"/>
    </location>
</feature>
<dbReference type="STRING" id="441960.B6QDY6"/>
<feature type="compositionally biased region" description="Pro residues" evidence="1">
    <location>
        <begin position="546"/>
        <end position="557"/>
    </location>
</feature>
<dbReference type="Proteomes" id="UP000001294">
    <property type="component" value="Unassembled WGS sequence"/>
</dbReference>
<feature type="compositionally biased region" description="Low complexity" evidence="1">
    <location>
        <begin position="506"/>
        <end position="516"/>
    </location>
</feature>